<keyword evidence="10" id="KW-1185">Reference proteome</keyword>
<keyword evidence="5 6" id="KW-0482">Metalloprotease</keyword>
<evidence type="ECO:0000313" key="9">
    <source>
        <dbReference type="EMBL" id="NHN28224.1"/>
    </source>
</evidence>
<organism evidence="9 10">
    <name type="scientific">Paenibacillus agricola</name>
    <dbReference type="NCBI Taxonomy" id="2716264"/>
    <lineage>
        <taxon>Bacteria</taxon>
        <taxon>Bacillati</taxon>
        <taxon>Bacillota</taxon>
        <taxon>Bacilli</taxon>
        <taxon>Bacillales</taxon>
        <taxon>Paenibacillaceae</taxon>
        <taxon>Paenibacillus</taxon>
    </lineage>
</organism>
<dbReference type="Proteomes" id="UP001165962">
    <property type="component" value="Unassembled WGS sequence"/>
</dbReference>
<feature type="transmembrane region" description="Helical" evidence="7">
    <location>
        <begin position="12"/>
        <end position="33"/>
    </location>
</feature>
<gene>
    <name evidence="9" type="ORF">G9U52_00100</name>
</gene>
<keyword evidence="7" id="KW-0812">Transmembrane</keyword>
<evidence type="ECO:0000313" key="10">
    <source>
        <dbReference type="Proteomes" id="UP001165962"/>
    </source>
</evidence>
<evidence type="ECO:0000256" key="3">
    <source>
        <dbReference type="ARBA" id="ARBA00022801"/>
    </source>
</evidence>
<evidence type="ECO:0000256" key="1">
    <source>
        <dbReference type="ARBA" id="ARBA00022670"/>
    </source>
</evidence>
<dbReference type="InterPro" id="IPR001915">
    <property type="entry name" value="Peptidase_M48"/>
</dbReference>
<comment type="cofactor">
    <cofactor evidence="6">
        <name>Zn(2+)</name>
        <dbReference type="ChEBI" id="CHEBI:29105"/>
    </cofactor>
    <text evidence="6">Binds 1 zinc ion per subunit.</text>
</comment>
<dbReference type="RefSeq" id="WP_166144368.1">
    <property type="nucleotide sequence ID" value="NZ_JAAOIW010000001.1"/>
</dbReference>
<reference evidence="9" key="1">
    <citation type="submission" date="2020-03" db="EMBL/GenBank/DDBJ databases">
        <title>Draft sequencing of Paenibacilllus sp. S3N08.</title>
        <authorList>
            <person name="Kim D.-U."/>
        </authorList>
    </citation>
    <scope>NUCLEOTIDE SEQUENCE</scope>
    <source>
        <strain evidence="9">S3N08</strain>
    </source>
</reference>
<dbReference type="EMBL" id="JAAOIW010000001">
    <property type="protein sequence ID" value="NHN28224.1"/>
    <property type="molecule type" value="Genomic_DNA"/>
</dbReference>
<feature type="domain" description="Peptidase M48" evidence="8">
    <location>
        <begin position="90"/>
        <end position="188"/>
    </location>
</feature>
<evidence type="ECO:0000256" key="5">
    <source>
        <dbReference type="ARBA" id="ARBA00023049"/>
    </source>
</evidence>
<protein>
    <submittedName>
        <fullName evidence="9">M56 family metallopeptidase</fullName>
    </submittedName>
</protein>
<dbReference type="PANTHER" id="PTHR34978:SF3">
    <property type="entry name" value="SLR0241 PROTEIN"/>
    <property type="match status" value="1"/>
</dbReference>
<comment type="caution">
    <text evidence="9">The sequence shown here is derived from an EMBL/GenBank/DDBJ whole genome shotgun (WGS) entry which is preliminary data.</text>
</comment>
<comment type="similarity">
    <text evidence="6">Belongs to the peptidase M48 family.</text>
</comment>
<keyword evidence="2" id="KW-0479">Metal-binding</keyword>
<dbReference type="PANTHER" id="PTHR34978">
    <property type="entry name" value="POSSIBLE SENSOR-TRANSDUCER PROTEIN BLAR"/>
    <property type="match status" value="1"/>
</dbReference>
<keyword evidence="3 6" id="KW-0378">Hydrolase</keyword>
<evidence type="ECO:0000256" key="7">
    <source>
        <dbReference type="SAM" id="Phobius"/>
    </source>
</evidence>
<proteinExistence type="inferred from homology"/>
<dbReference type="Pfam" id="PF01435">
    <property type="entry name" value="Peptidase_M48"/>
    <property type="match status" value="1"/>
</dbReference>
<sequence>MGRLLKPSFAIWFIYVVAAWIVLQMCLALSHQLGDVDLQSDMLLLIKIVLLDLLTGHSFFETLFVLLIALTCFRMFAYLGRQIFVSQNWNRYVQNRIHPQLTKRWTRKYKMWHISIDVIRERQPVALASGLLYPRIVVSTGLLEILSAEEVHAVLLHERYHCLQRDPLKKWLVRMIIKGMPYVSALKGLGQYYEIWMELLADRYAITQTNSTFPIGTALLKLVQTPKFDTSYQGVGFSESAINYRLSQLINPDEPVHVPAVSVLSACSSCVVLIIISLVILFQCI</sequence>
<keyword evidence="7" id="KW-0472">Membrane</keyword>
<keyword evidence="7" id="KW-1133">Transmembrane helix</keyword>
<evidence type="ECO:0000256" key="4">
    <source>
        <dbReference type="ARBA" id="ARBA00022833"/>
    </source>
</evidence>
<dbReference type="Gene3D" id="3.30.2010.10">
    <property type="entry name" value="Metalloproteases ('zincins'), catalytic domain"/>
    <property type="match status" value="1"/>
</dbReference>
<evidence type="ECO:0000259" key="8">
    <source>
        <dbReference type="Pfam" id="PF01435"/>
    </source>
</evidence>
<dbReference type="CDD" id="cd07326">
    <property type="entry name" value="M56_BlaR1_MecR1_like"/>
    <property type="match status" value="1"/>
</dbReference>
<feature type="transmembrane region" description="Helical" evidence="7">
    <location>
        <begin position="53"/>
        <end position="73"/>
    </location>
</feature>
<evidence type="ECO:0000256" key="6">
    <source>
        <dbReference type="RuleBase" id="RU003983"/>
    </source>
</evidence>
<name>A0ABX0J2K9_9BACL</name>
<keyword evidence="4 6" id="KW-0862">Zinc</keyword>
<evidence type="ECO:0000256" key="2">
    <source>
        <dbReference type="ARBA" id="ARBA00022723"/>
    </source>
</evidence>
<dbReference type="InterPro" id="IPR052173">
    <property type="entry name" value="Beta-lactam_resp_regulator"/>
</dbReference>
<feature type="transmembrane region" description="Helical" evidence="7">
    <location>
        <begin position="258"/>
        <end position="282"/>
    </location>
</feature>
<keyword evidence="1 6" id="KW-0645">Protease</keyword>
<accession>A0ABX0J2K9</accession>